<evidence type="ECO:0000313" key="6">
    <source>
        <dbReference type="EMBL" id="MFC4291509.1"/>
    </source>
</evidence>
<comment type="similarity">
    <text evidence="1">Belongs to the peptidase C40 family.</text>
</comment>
<evidence type="ECO:0000259" key="5">
    <source>
        <dbReference type="PROSITE" id="PS51935"/>
    </source>
</evidence>
<evidence type="ECO:0000256" key="2">
    <source>
        <dbReference type="ARBA" id="ARBA00022670"/>
    </source>
</evidence>
<keyword evidence="2" id="KW-0645">Protease</keyword>
<dbReference type="RefSeq" id="WP_381421414.1">
    <property type="nucleotide sequence ID" value="NZ_JBHSDH010000012.1"/>
</dbReference>
<dbReference type="InterPro" id="IPR038765">
    <property type="entry name" value="Papain-like_cys_pep_sf"/>
</dbReference>
<dbReference type="Pfam" id="PF00877">
    <property type="entry name" value="NLPC_P60"/>
    <property type="match status" value="1"/>
</dbReference>
<sequence length="139" mass="15005">MANDDVSEAIAARALAQIGVAFKLHGRKAGAGLDCVGLTAHAMDVQHDLPCPPRDYHMAGDYIDQICTYMEKCGFGFAAPDAPLQVGDIILLRPGPRQQHLGIWTGAGLVHAHAGIRRVVFTPGQPVWPVCQIWRKKGD</sequence>
<evidence type="ECO:0000313" key="7">
    <source>
        <dbReference type="Proteomes" id="UP001595887"/>
    </source>
</evidence>
<evidence type="ECO:0000256" key="1">
    <source>
        <dbReference type="ARBA" id="ARBA00007074"/>
    </source>
</evidence>
<dbReference type="InterPro" id="IPR000064">
    <property type="entry name" value="NLP_P60_dom"/>
</dbReference>
<dbReference type="EMBL" id="JBHSDH010000012">
    <property type="protein sequence ID" value="MFC4291509.1"/>
    <property type="molecule type" value="Genomic_DNA"/>
</dbReference>
<organism evidence="6 7">
    <name type="scientific">Sphingorhabdus arenilitoris</name>
    <dbReference type="NCBI Taxonomy" id="1490041"/>
    <lineage>
        <taxon>Bacteria</taxon>
        <taxon>Pseudomonadati</taxon>
        <taxon>Pseudomonadota</taxon>
        <taxon>Alphaproteobacteria</taxon>
        <taxon>Sphingomonadales</taxon>
        <taxon>Sphingomonadaceae</taxon>
        <taxon>Sphingorhabdus</taxon>
    </lineage>
</organism>
<dbReference type="Proteomes" id="UP001595887">
    <property type="component" value="Unassembled WGS sequence"/>
</dbReference>
<keyword evidence="7" id="KW-1185">Reference proteome</keyword>
<dbReference type="Gene3D" id="3.90.1720.10">
    <property type="entry name" value="endopeptidase domain like (from Nostoc punctiforme)"/>
    <property type="match status" value="1"/>
</dbReference>
<feature type="domain" description="NlpC/P60" evidence="5">
    <location>
        <begin position="4"/>
        <end position="139"/>
    </location>
</feature>
<keyword evidence="4" id="KW-0788">Thiol protease</keyword>
<keyword evidence="3" id="KW-0378">Hydrolase</keyword>
<comment type="caution">
    <text evidence="6">The sequence shown here is derived from an EMBL/GenBank/DDBJ whole genome shotgun (WGS) entry which is preliminary data.</text>
</comment>
<evidence type="ECO:0000256" key="3">
    <source>
        <dbReference type="ARBA" id="ARBA00022801"/>
    </source>
</evidence>
<gene>
    <name evidence="6" type="ORF">ACFOWX_03675</name>
</gene>
<name>A0ABV8REX6_9SPHN</name>
<protein>
    <submittedName>
        <fullName evidence="6">NlpC/P60 family protein</fullName>
    </submittedName>
</protein>
<evidence type="ECO:0000256" key="4">
    <source>
        <dbReference type="ARBA" id="ARBA00022807"/>
    </source>
</evidence>
<accession>A0ABV8REX6</accession>
<proteinExistence type="inferred from homology"/>
<dbReference type="PROSITE" id="PS51935">
    <property type="entry name" value="NLPC_P60"/>
    <property type="match status" value="1"/>
</dbReference>
<dbReference type="SUPFAM" id="SSF54001">
    <property type="entry name" value="Cysteine proteinases"/>
    <property type="match status" value="1"/>
</dbReference>
<reference evidence="7" key="1">
    <citation type="journal article" date="2019" name="Int. J. Syst. Evol. Microbiol.">
        <title>The Global Catalogue of Microorganisms (GCM) 10K type strain sequencing project: providing services to taxonomists for standard genome sequencing and annotation.</title>
        <authorList>
            <consortium name="The Broad Institute Genomics Platform"/>
            <consortium name="The Broad Institute Genome Sequencing Center for Infectious Disease"/>
            <person name="Wu L."/>
            <person name="Ma J."/>
        </authorList>
    </citation>
    <scope>NUCLEOTIDE SEQUENCE [LARGE SCALE GENOMIC DNA]</scope>
    <source>
        <strain evidence="7">CECT 8531</strain>
    </source>
</reference>